<evidence type="ECO:0000313" key="2">
    <source>
        <dbReference type="EMBL" id="MPC82247.1"/>
    </source>
</evidence>
<name>A0A5B7IKV1_PORTR</name>
<dbReference type="Proteomes" id="UP000324222">
    <property type="component" value="Unassembled WGS sequence"/>
</dbReference>
<keyword evidence="3" id="KW-1185">Reference proteome</keyword>
<accession>A0A5B7IKV1</accession>
<sequence>MAKFRCSFLVVTRGYHWEREEPPKTQSPHPPIPRYSPLSGRERVHLLVMVLKGAEAASR</sequence>
<organism evidence="2 3">
    <name type="scientific">Portunus trituberculatus</name>
    <name type="common">Swimming crab</name>
    <name type="synonym">Neptunus trituberculatus</name>
    <dbReference type="NCBI Taxonomy" id="210409"/>
    <lineage>
        <taxon>Eukaryota</taxon>
        <taxon>Metazoa</taxon>
        <taxon>Ecdysozoa</taxon>
        <taxon>Arthropoda</taxon>
        <taxon>Crustacea</taxon>
        <taxon>Multicrustacea</taxon>
        <taxon>Malacostraca</taxon>
        <taxon>Eumalacostraca</taxon>
        <taxon>Eucarida</taxon>
        <taxon>Decapoda</taxon>
        <taxon>Pleocyemata</taxon>
        <taxon>Brachyura</taxon>
        <taxon>Eubrachyura</taxon>
        <taxon>Portunoidea</taxon>
        <taxon>Portunidae</taxon>
        <taxon>Portuninae</taxon>
        <taxon>Portunus</taxon>
    </lineage>
</organism>
<dbReference type="EMBL" id="VSRR010059217">
    <property type="protein sequence ID" value="MPC82247.1"/>
    <property type="molecule type" value="Genomic_DNA"/>
</dbReference>
<evidence type="ECO:0000256" key="1">
    <source>
        <dbReference type="SAM" id="MobiDB-lite"/>
    </source>
</evidence>
<protein>
    <submittedName>
        <fullName evidence="2">Uncharacterized protein</fullName>
    </submittedName>
</protein>
<comment type="caution">
    <text evidence="2">The sequence shown here is derived from an EMBL/GenBank/DDBJ whole genome shotgun (WGS) entry which is preliminary data.</text>
</comment>
<proteinExistence type="predicted"/>
<feature type="region of interest" description="Disordered" evidence="1">
    <location>
        <begin position="19"/>
        <end position="38"/>
    </location>
</feature>
<gene>
    <name evidence="2" type="ORF">E2C01_076900</name>
</gene>
<dbReference type="AlphaFoldDB" id="A0A5B7IKV1"/>
<evidence type="ECO:0000313" key="3">
    <source>
        <dbReference type="Proteomes" id="UP000324222"/>
    </source>
</evidence>
<reference evidence="2 3" key="1">
    <citation type="submission" date="2019-05" db="EMBL/GenBank/DDBJ databases">
        <title>Another draft genome of Portunus trituberculatus and its Hox gene families provides insights of decapod evolution.</title>
        <authorList>
            <person name="Jeong J.-H."/>
            <person name="Song I."/>
            <person name="Kim S."/>
            <person name="Choi T."/>
            <person name="Kim D."/>
            <person name="Ryu S."/>
            <person name="Kim W."/>
        </authorList>
    </citation>
    <scope>NUCLEOTIDE SEQUENCE [LARGE SCALE GENOMIC DNA]</scope>
    <source>
        <tissue evidence="2">Muscle</tissue>
    </source>
</reference>